<dbReference type="EC" id="2.6.1.-" evidence="1"/>
<dbReference type="GO" id="GO:0030170">
    <property type="term" value="F:pyridoxal phosphate binding"/>
    <property type="evidence" value="ECO:0007669"/>
    <property type="project" value="InterPro"/>
</dbReference>
<dbReference type="NCBIfam" id="NF005305">
    <property type="entry name" value="PRK06836.1"/>
    <property type="match status" value="1"/>
</dbReference>
<gene>
    <name evidence="3" type="ORF">Desaf_1752</name>
</gene>
<dbReference type="STRING" id="690850.Desaf_1752"/>
<dbReference type="SUPFAM" id="SSF53383">
    <property type="entry name" value="PLP-dependent transferases"/>
    <property type="match status" value="1"/>
</dbReference>
<dbReference type="Gene3D" id="3.90.1150.10">
    <property type="entry name" value="Aspartate Aminotransferase, domain 1"/>
    <property type="match status" value="2"/>
</dbReference>
<dbReference type="RefSeq" id="WP_014259849.1">
    <property type="nucleotide sequence ID" value="NC_016629.1"/>
</dbReference>
<organism evidence="3 4">
    <name type="scientific">Desulfocurvibacter africanus subsp. africanus str. Walvis Bay</name>
    <dbReference type="NCBI Taxonomy" id="690850"/>
    <lineage>
        <taxon>Bacteria</taxon>
        <taxon>Pseudomonadati</taxon>
        <taxon>Thermodesulfobacteriota</taxon>
        <taxon>Desulfovibrionia</taxon>
        <taxon>Desulfovibrionales</taxon>
        <taxon>Desulfovibrionaceae</taxon>
        <taxon>Desulfocurvibacter</taxon>
    </lineage>
</organism>
<dbReference type="KEGG" id="daf:Desaf_1752"/>
<evidence type="ECO:0000256" key="1">
    <source>
        <dbReference type="RuleBase" id="RU000481"/>
    </source>
</evidence>
<dbReference type="CDD" id="cd00609">
    <property type="entry name" value="AAT_like"/>
    <property type="match status" value="1"/>
</dbReference>
<dbReference type="PANTHER" id="PTHR42691:SF1">
    <property type="entry name" value="ASPARTATE AMINOTRANSFERASE YHDR-RELATED"/>
    <property type="match status" value="1"/>
</dbReference>
<dbReference type="HOGENOM" id="CLU_017584_4_3_7"/>
<keyword evidence="1" id="KW-0032">Aminotransferase</keyword>
<keyword evidence="1" id="KW-0808">Transferase</keyword>
<dbReference type="eggNOG" id="COG0436">
    <property type="taxonomic scope" value="Bacteria"/>
</dbReference>
<comment type="similarity">
    <text evidence="1">Belongs to the class-I pyridoxal-phosphate-dependent aminotransferase family.</text>
</comment>
<dbReference type="InterPro" id="IPR015421">
    <property type="entry name" value="PyrdxlP-dep_Trfase_major"/>
</dbReference>
<dbReference type="GO" id="GO:0008483">
    <property type="term" value="F:transaminase activity"/>
    <property type="evidence" value="ECO:0007669"/>
    <property type="project" value="UniProtKB-KW"/>
</dbReference>
<name>F3Z1Y0_DESAF</name>
<proteinExistence type="inferred from homology"/>
<accession>F3Z1Y0</accession>
<keyword evidence="4" id="KW-1185">Reference proteome</keyword>
<dbReference type="InterPro" id="IPR015424">
    <property type="entry name" value="PyrdxlP-dep_Trfase"/>
</dbReference>
<dbReference type="PANTHER" id="PTHR42691">
    <property type="entry name" value="ASPARTATE AMINOTRANSFERASE YHDR-RELATED"/>
    <property type="match status" value="1"/>
</dbReference>
<protein>
    <recommendedName>
        <fullName evidence="1">Aminotransferase</fullName>
        <ecNumber evidence="1">2.6.1.-</ecNumber>
    </recommendedName>
</protein>
<dbReference type="InterPro" id="IPR015422">
    <property type="entry name" value="PyrdxlP-dep_Trfase_small"/>
</dbReference>
<dbReference type="Pfam" id="PF00155">
    <property type="entry name" value="Aminotran_1_2"/>
    <property type="match status" value="1"/>
</dbReference>
<feature type="domain" description="Aminotransferase class I/classII large" evidence="2">
    <location>
        <begin position="37"/>
        <end position="386"/>
    </location>
</feature>
<dbReference type="PROSITE" id="PS00105">
    <property type="entry name" value="AA_TRANSFER_CLASS_1"/>
    <property type="match status" value="1"/>
</dbReference>
<reference evidence="3 4" key="1">
    <citation type="journal article" date="2011" name="J. Bacteriol.">
        <title>Genome sequence of the mercury-methylating and pleomorphic Desulfovibrio africanus Strain Walvis Bay.</title>
        <authorList>
            <person name="Brown S.D."/>
            <person name="Wall J.D."/>
            <person name="Kucken A.M."/>
            <person name="Gilmour C.C."/>
            <person name="Podar M."/>
            <person name="Brandt C.C."/>
            <person name="Teshima H."/>
            <person name="Detter J.C."/>
            <person name="Han C.S."/>
            <person name="Land M.L."/>
            <person name="Lucas S."/>
            <person name="Han J."/>
            <person name="Pennacchio L."/>
            <person name="Nolan M."/>
            <person name="Pitluck S."/>
            <person name="Woyke T."/>
            <person name="Goodwin L."/>
            <person name="Palumbo A.V."/>
            <person name="Elias D.A."/>
        </authorList>
    </citation>
    <scope>NUCLEOTIDE SEQUENCE [LARGE SCALE GENOMIC DNA]</scope>
    <source>
        <strain evidence="3 4">Walvis Bay</strain>
    </source>
</reference>
<dbReference type="InterPro" id="IPR004839">
    <property type="entry name" value="Aminotransferase_I/II_large"/>
</dbReference>
<evidence type="ECO:0000313" key="3">
    <source>
        <dbReference type="EMBL" id="EGJ50088.1"/>
    </source>
</evidence>
<dbReference type="EMBL" id="CP003221">
    <property type="protein sequence ID" value="EGJ50088.1"/>
    <property type="molecule type" value="Genomic_DNA"/>
</dbReference>
<comment type="cofactor">
    <cofactor evidence="1">
        <name>pyridoxal 5'-phosphate</name>
        <dbReference type="ChEBI" id="CHEBI:597326"/>
    </cofactor>
</comment>
<dbReference type="Gene3D" id="3.40.640.10">
    <property type="entry name" value="Type I PLP-dependent aspartate aminotransferase-like (Major domain)"/>
    <property type="match status" value="1"/>
</dbReference>
<sequence length="394" mass="42339">MAMLASQIKDYLERASWIRRMFEAGIELKKQFGEDAVFDFSLGNPDLPPPPAVKKALAEIAENADKPFALGYMPNPGYPDVRAALAAQLSQEQGVTVGAGDVILTCGAAGGLNAFFRAVLEPCDEVLCPAPFFVEYGFYVQNFGGGLAPVKALPPDFGLDVPAMAAAINAKTRVVLINSPNNPTGAIYPREQLQALAQALREKSAQFGRPIYLVSDEPYRFLAYDGAEVPSLLPIYEHSVVASSFSKNLSLAGERVGYLLVNPAMPGKAELLAGLTLTNRILGYVNAPAIGQKILAKALGSQVDVSIYAARRKAMAEVLDAAGIEYAMPKGGFYFFPKAPGGDDLAFVRRLQEERVLAVPGTGFGYPGFFRLAFCVDEKIIRRSVEGFARAMKG</sequence>
<dbReference type="AlphaFoldDB" id="F3Z1Y0"/>
<evidence type="ECO:0000313" key="4">
    <source>
        <dbReference type="Proteomes" id="UP000007844"/>
    </source>
</evidence>
<evidence type="ECO:0000259" key="2">
    <source>
        <dbReference type="Pfam" id="PF00155"/>
    </source>
</evidence>
<dbReference type="Proteomes" id="UP000007844">
    <property type="component" value="Chromosome"/>
</dbReference>
<dbReference type="InterPro" id="IPR004838">
    <property type="entry name" value="NHTrfase_class1_PyrdxlP-BS"/>
</dbReference>